<gene>
    <name evidence="5" type="ORF">Ahy_B10g102361</name>
</gene>
<dbReference type="InterPro" id="IPR036291">
    <property type="entry name" value="NAD(P)-bd_dom_sf"/>
</dbReference>
<evidence type="ECO:0000256" key="2">
    <source>
        <dbReference type="ARBA" id="ARBA00023027"/>
    </source>
</evidence>
<dbReference type="InterPro" id="IPR001509">
    <property type="entry name" value="Epimerase_deHydtase"/>
</dbReference>
<accession>A0A444X1R2</accession>
<sequence length="172" mass="19502">MLIALSLCCPGRREKAPAAFCRKALTSTDRFEMWGDGLQTRSFTFIDECVEGVLRLTKSDFREPVNIGSDEMVSMNEMADIVLSFENKNIPVHHIPGPEGVRGRWSKDYFWIKEQLEKEKASGVDLSVYGSSKVVQTQAQFLLNLDDVVLFMVKIEGESFCLRSSKKILSKR</sequence>
<feature type="domain" description="NAD-dependent epimerase/dehydratase" evidence="4">
    <location>
        <begin position="12"/>
        <end position="68"/>
    </location>
</feature>
<keyword evidence="6" id="KW-1185">Reference proteome</keyword>
<dbReference type="Proteomes" id="UP000289738">
    <property type="component" value="Chromosome B10"/>
</dbReference>
<keyword evidence="3" id="KW-0413">Isomerase</keyword>
<comment type="caution">
    <text evidence="5">The sequence shown here is derived from an EMBL/GenBank/DDBJ whole genome shotgun (WGS) entry which is preliminary data.</text>
</comment>
<reference evidence="5 6" key="1">
    <citation type="submission" date="2019-01" db="EMBL/GenBank/DDBJ databases">
        <title>Sequencing of cultivated peanut Arachis hypogaea provides insights into genome evolution and oil improvement.</title>
        <authorList>
            <person name="Chen X."/>
        </authorList>
    </citation>
    <scope>NUCLEOTIDE SEQUENCE [LARGE SCALE GENOMIC DNA]</scope>
    <source>
        <strain evidence="6">cv. Fuhuasheng</strain>
        <tissue evidence="5">Leaves</tissue>
    </source>
</reference>
<dbReference type="PANTHER" id="PTHR43574">
    <property type="entry name" value="EPIMERASE-RELATED"/>
    <property type="match status" value="1"/>
</dbReference>
<dbReference type="Gene3D" id="3.90.25.10">
    <property type="entry name" value="UDP-galactose 4-epimerase, domain 1"/>
    <property type="match status" value="2"/>
</dbReference>
<dbReference type="EMBL" id="SDMP01000020">
    <property type="protein sequence ID" value="RYQ83610.1"/>
    <property type="molecule type" value="Genomic_DNA"/>
</dbReference>
<evidence type="ECO:0000256" key="3">
    <source>
        <dbReference type="ARBA" id="ARBA00023235"/>
    </source>
</evidence>
<comment type="similarity">
    <text evidence="1">Belongs to the NAD(P)-dependent epimerase/dehydratase family.</text>
</comment>
<dbReference type="GO" id="GO:0016853">
    <property type="term" value="F:isomerase activity"/>
    <property type="evidence" value="ECO:0007669"/>
    <property type="project" value="UniProtKB-KW"/>
</dbReference>
<organism evidence="5 6">
    <name type="scientific">Arachis hypogaea</name>
    <name type="common">Peanut</name>
    <dbReference type="NCBI Taxonomy" id="3818"/>
    <lineage>
        <taxon>Eukaryota</taxon>
        <taxon>Viridiplantae</taxon>
        <taxon>Streptophyta</taxon>
        <taxon>Embryophyta</taxon>
        <taxon>Tracheophyta</taxon>
        <taxon>Spermatophyta</taxon>
        <taxon>Magnoliopsida</taxon>
        <taxon>eudicotyledons</taxon>
        <taxon>Gunneridae</taxon>
        <taxon>Pentapetalae</taxon>
        <taxon>rosids</taxon>
        <taxon>fabids</taxon>
        <taxon>Fabales</taxon>
        <taxon>Fabaceae</taxon>
        <taxon>Papilionoideae</taxon>
        <taxon>50 kb inversion clade</taxon>
        <taxon>dalbergioids sensu lato</taxon>
        <taxon>Dalbergieae</taxon>
        <taxon>Pterocarpus clade</taxon>
        <taxon>Arachis</taxon>
    </lineage>
</organism>
<evidence type="ECO:0000313" key="6">
    <source>
        <dbReference type="Proteomes" id="UP000289738"/>
    </source>
</evidence>
<dbReference type="Pfam" id="PF01370">
    <property type="entry name" value="Epimerase"/>
    <property type="match status" value="1"/>
</dbReference>
<keyword evidence="2" id="KW-0520">NAD</keyword>
<dbReference type="STRING" id="3818.A0A444X1R2"/>
<evidence type="ECO:0000259" key="4">
    <source>
        <dbReference type="Pfam" id="PF01370"/>
    </source>
</evidence>
<evidence type="ECO:0000313" key="5">
    <source>
        <dbReference type="EMBL" id="RYQ83610.1"/>
    </source>
</evidence>
<proteinExistence type="inferred from homology"/>
<protein>
    <recommendedName>
        <fullName evidence="4">NAD-dependent epimerase/dehydratase domain-containing protein</fullName>
    </recommendedName>
</protein>
<evidence type="ECO:0000256" key="1">
    <source>
        <dbReference type="ARBA" id="ARBA00007637"/>
    </source>
</evidence>
<dbReference type="AlphaFoldDB" id="A0A444X1R2"/>
<name>A0A444X1R2_ARAHY</name>
<dbReference type="SUPFAM" id="SSF51735">
    <property type="entry name" value="NAD(P)-binding Rossmann-fold domains"/>
    <property type="match status" value="1"/>
</dbReference>